<dbReference type="PRINTS" id="PR00035">
    <property type="entry name" value="HTHGNTR"/>
</dbReference>
<dbReference type="Pfam" id="PF07729">
    <property type="entry name" value="FCD"/>
    <property type="match status" value="1"/>
</dbReference>
<proteinExistence type="predicted"/>
<reference evidence="5 6" key="1">
    <citation type="submission" date="2019-02" db="EMBL/GenBank/DDBJ databases">
        <title>Kribbella capetownensis sp. nov. and Kribbella speibonae sp. nov., isolated from soil.</title>
        <authorList>
            <person name="Curtis S.M."/>
            <person name="Norton I."/>
            <person name="Everest G.J."/>
            <person name="Meyers P.R."/>
        </authorList>
    </citation>
    <scope>NUCLEOTIDE SEQUENCE [LARGE SCALE GENOMIC DNA]</scope>
    <source>
        <strain evidence="5 6">NRRL B-24813</strain>
    </source>
</reference>
<dbReference type="CDD" id="cd07377">
    <property type="entry name" value="WHTH_GntR"/>
    <property type="match status" value="1"/>
</dbReference>
<gene>
    <name evidence="5" type="ORF">E0H73_29015</name>
</gene>
<dbReference type="InterPro" id="IPR036390">
    <property type="entry name" value="WH_DNA-bd_sf"/>
</dbReference>
<dbReference type="InterPro" id="IPR000524">
    <property type="entry name" value="Tscrpt_reg_HTH_GntR"/>
</dbReference>
<dbReference type="PANTHER" id="PTHR43537">
    <property type="entry name" value="TRANSCRIPTIONAL REGULATOR, GNTR FAMILY"/>
    <property type="match status" value="1"/>
</dbReference>
<dbReference type="InterPro" id="IPR036388">
    <property type="entry name" value="WH-like_DNA-bd_sf"/>
</dbReference>
<organism evidence="5 6">
    <name type="scientific">Kribbella pittospori</name>
    <dbReference type="NCBI Taxonomy" id="722689"/>
    <lineage>
        <taxon>Bacteria</taxon>
        <taxon>Bacillati</taxon>
        <taxon>Actinomycetota</taxon>
        <taxon>Actinomycetes</taxon>
        <taxon>Propionibacteriales</taxon>
        <taxon>Kribbellaceae</taxon>
        <taxon>Kribbella</taxon>
    </lineage>
</organism>
<dbReference type="InterPro" id="IPR008920">
    <property type="entry name" value="TF_FadR/GntR_C"/>
</dbReference>
<evidence type="ECO:0000256" key="3">
    <source>
        <dbReference type="ARBA" id="ARBA00023163"/>
    </source>
</evidence>
<evidence type="ECO:0000313" key="5">
    <source>
        <dbReference type="EMBL" id="TCC57433.1"/>
    </source>
</evidence>
<keyword evidence="2" id="KW-0238">DNA-binding</keyword>
<dbReference type="SUPFAM" id="SSF46785">
    <property type="entry name" value="Winged helix' DNA-binding domain"/>
    <property type="match status" value="1"/>
</dbReference>
<dbReference type="InterPro" id="IPR011711">
    <property type="entry name" value="GntR_C"/>
</dbReference>
<comment type="caution">
    <text evidence="5">The sequence shown here is derived from an EMBL/GenBank/DDBJ whole genome shotgun (WGS) entry which is preliminary data.</text>
</comment>
<feature type="domain" description="HTH gntR-type" evidence="4">
    <location>
        <begin position="17"/>
        <end position="85"/>
    </location>
</feature>
<dbReference type="GO" id="GO:0003677">
    <property type="term" value="F:DNA binding"/>
    <property type="evidence" value="ECO:0007669"/>
    <property type="project" value="UniProtKB-KW"/>
</dbReference>
<dbReference type="PANTHER" id="PTHR43537:SF5">
    <property type="entry name" value="UXU OPERON TRANSCRIPTIONAL REGULATOR"/>
    <property type="match status" value="1"/>
</dbReference>
<dbReference type="Gene3D" id="1.10.10.10">
    <property type="entry name" value="Winged helix-like DNA-binding domain superfamily/Winged helix DNA-binding domain"/>
    <property type="match status" value="1"/>
</dbReference>
<dbReference type="OrthoDB" id="155424at2"/>
<dbReference type="SUPFAM" id="SSF48008">
    <property type="entry name" value="GntR ligand-binding domain-like"/>
    <property type="match status" value="1"/>
</dbReference>
<evidence type="ECO:0000313" key="6">
    <source>
        <dbReference type="Proteomes" id="UP000291144"/>
    </source>
</evidence>
<dbReference type="EMBL" id="SJKB01000010">
    <property type="protein sequence ID" value="TCC57433.1"/>
    <property type="molecule type" value="Genomic_DNA"/>
</dbReference>
<evidence type="ECO:0000256" key="2">
    <source>
        <dbReference type="ARBA" id="ARBA00023125"/>
    </source>
</evidence>
<keyword evidence="3" id="KW-0804">Transcription</keyword>
<accession>A0A4R0KAY1</accession>
<dbReference type="SMART" id="SM00895">
    <property type="entry name" value="FCD"/>
    <property type="match status" value="1"/>
</dbReference>
<dbReference type="RefSeq" id="WP_131361782.1">
    <property type="nucleotide sequence ID" value="NZ_SJKB01000010.1"/>
</dbReference>
<dbReference type="PROSITE" id="PS50949">
    <property type="entry name" value="HTH_GNTR"/>
    <property type="match status" value="1"/>
</dbReference>
<evidence type="ECO:0000256" key="1">
    <source>
        <dbReference type="ARBA" id="ARBA00023015"/>
    </source>
</evidence>
<dbReference type="Proteomes" id="UP000291144">
    <property type="component" value="Unassembled WGS sequence"/>
</dbReference>
<name>A0A4R0KAY1_9ACTN</name>
<dbReference type="SMART" id="SM00345">
    <property type="entry name" value="HTH_GNTR"/>
    <property type="match status" value="1"/>
</dbReference>
<keyword evidence="1" id="KW-0805">Transcription regulation</keyword>
<dbReference type="AlphaFoldDB" id="A0A4R0KAY1"/>
<sequence>MDSPTPHRPPPRPVLRSRLYEQVADQISIWITENGLRPGDRLPPERELAQRLGVSRATLSQALVALEVIGAVVVRHGDGTVLTERARTGPVIEAIRAHADRLPEIIEARDALESKLAALAASRRTETDLEAIRAALVEMERDIEAGGRGVDADEQFHGAVTVAARSELLAQMMAAIHDLVRETRLESLSQPGRPRESLAGHRRVADAIEAGDSDAAARAMHEHVMRVSDVALLREQS</sequence>
<dbReference type="GO" id="GO:0003700">
    <property type="term" value="F:DNA-binding transcription factor activity"/>
    <property type="evidence" value="ECO:0007669"/>
    <property type="project" value="InterPro"/>
</dbReference>
<keyword evidence="6" id="KW-1185">Reference proteome</keyword>
<evidence type="ECO:0000259" key="4">
    <source>
        <dbReference type="PROSITE" id="PS50949"/>
    </source>
</evidence>
<protein>
    <submittedName>
        <fullName evidence="5">FadR family transcriptional regulator</fullName>
    </submittedName>
</protein>
<dbReference type="Pfam" id="PF00392">
    <property type="entry name" value="GntR"/>
    <property type="match status" value="1"/>
</dbReference>
<dbReference type="Gene3D" id="1.20.120.530">
    <property type="entry name" value="GntR ligand-binding domain-like"/>
    <property type="match status" value="1"/>
</dbReference>